<proteinExistence type="predicted"/>
<dbReference type="Proteomes" id="UP000299102">
    <property type="component" value="Unassembled WGS sequence"/>
</dbReference>
<protein>
    <submittedName>
        <fullName evidence="1">Uncharacterized protein</fullName>
    </submittedName>
</protein>
<gene>
    <name evidence="1" type="ORF">EVAR_67587_1</name>
</gene>
<accession>A0A4C2A4V3</accession>
<name>A0A4C2A4V3_EUMVA</name>
<reference evidence="1 2" key="1">
    <citation type="journal article" date="2019" name="Commun. Biol.">
        <title>The bagworm genome reveals a unique fibroin gene that provides high tensile strength.</title>
        <authorList>
            <person name="Kono N."/>
            <person name="Nakamura H."/>
            <person name="Ohtoshi R."/>
            <person name="Tomita M."/>
            <person name="Numata K."/>
            <person name="Arakawa K."/>
        </authorList>
    </citation>
    <scope>NUCLEOTIDE SEQUENCE [LARGE SCALE GENOMIC DNA]</scope>
</reference>
<sequence>MRRTANKFSSPFSVSYRHNYVDASPLRLLEDGYLNQSGGGRRRARGRHKGVYFTSSARRAAAAPATEGPVLYAGLSRIGRALLTTVTTNKMTNIGTDDLTPVFEAQEEWFRDRETEGACFNVAVKSFVDMI</sequence>
<comment type="caution">
    <text evidence="1">The sequence shown here is derived from an EMBL/GenBank/DDBJ whole genome shotgun (WGS) entry which is preliminary data.</text>
</comment>
<organism evidence="1 2">
    <name type="scientific">Eumeta variegata</name>
    <name type="common">Bagworm moth</name>
    <name type="synonym">Eumeta japonica</name>
    <dbReference type="NCBI Taxonomy" id="151549"/>
    <lineage>
        <taxon>Eukaryota</taxon>
        <taxon>Metazoa</taxon>
        <taxon>Ecdysozoa</taxon>
        <taxon>Arthropoda</taxon>
        <taxon>Hexapoda</taxon>
        <taxon>Insecta</taxon>
        <taxon>Pterygota</taxon>
        <taxon>Neoptera</taxon>
        <taxon>Endopterygota</taxon>
        <taxon>Lepidoptera</taxon>
        <taxon>Glossata</taxon>
        <taxon>Ditrysia</taxon>
        <taxon>Tineoidea</taxon>
        <taxon>Psychidae</taxon>
        <taxon>Oiketicinae</taxon>
        <taxon>Eumeta</taxon>
    </lineage>
</organism>
<evidence type="ECO:0000313" key="1">
    <source>
        <dbReference type="EMBL" id="GBP95190.1"/>
    </source>
</evidence>
<keyword evidence="2" id="KW-1185">Reference proteome</keyword>
<evidence type="ECO:0000313" key="2">
    <source>
        <dbReference type="Proteomes" id="UP000299102"/>
    </source>
</evidence>
<dbReference type="AlphaFoldDB" id="A0A4C2A4V3"/>
<dbReference type="EMBL" id="BGZK01002595">
    <property type="protein sequence ID" value="GBP95190.1"/>
    <property type="molecule type" value="Genomic_DNA"/>
</dbReference>